<dbReference type="RefSeq" id="YP_010080295.1">
    <property type="nucleotide sequence ID" value="NC_054986.1"/>
</dbReference>
<dbReference type="GO" id="GO:0000287">
    <property type="term" value="F:magnesium ion binding"/>
    <property type="evidence" value="ECO:0007669"/>
    <property type="project" value="InterPro"/>
</dbReference>
<dbReference type="InterPro" id="IPR036614">
    <property type="entry name" value="RusA-like_sf"/>
</dbReference>
<dbReference type="SUPFAM" id="SSF103084">
    <property type="entry name" value="Holliday junction resolvase RusA"/>
    <property type="match status" value="1"/>
</dbReference>
<dbReference type="GO" id="GO:0006310">
    <property type="term" value="P:DNA recombination"/>
    <property type="evidence" value="ECO:0007669"/>
    <property type="project" value="InterPro"/>
</dbReference>
<dbReference type="GO" id="GO:0006281">
    <property type="term" value="P:DNA repair"/>
    <property type="evidence" value="ECO:0007669"/>
    <property type="project" value="InterPro"/>
</dbReference>
<keyword evidence="2" id="KW-1185">Reference proteome</keyword>
<dbReference type="InterPro" id="IPR008822">
    <property type="entry name" value="Endonuclease_RusA-like"/>
</dbReference>
<protein>
    <submittedName>
        <fullName evidence="1">Endodeoxyribonuclease</fullName>
    </submittedName>
</protein>
<dbReference type="Pfam" id="PF05866">
    <property type="entry name" value="RusA"/>
    <property type="match status" value="1"/>
</dbReference>
<evidence type="ECO:0000313" key="2">
    <source>
        <dbReference type="Proteomes" id="UP000225353"/>
    </source>
</evidence>
<dbReference type="EMBL" id="KX555527">
    <property type="protein sequence ID" value="AOQ27519.1"/>
    <property type="molecule type" value="Genomic_DNA"/>
</dbReference>
<proteinExistence type="predicted"/>
<name>A0A219VFS9_9CAUD</name>
<organism evidence="1 2">
    <name type="scientific">Leuconostoc phage LDG</name>
    <dbReference type="NCBI Taxonomy" id="1897539"/>
    <lineage>
        <taxon>Viruses</taxon>
        <taxon>Duplodnaviria</taxon>
        <taxon>Heunggongvirae</taxon>
        <taxon>Uroviricota</taxon>
        <taxon>Caudoviricetes</taxon>
        <taxon>Mccleskeyvirinae</taxon>
        <taxon>Limdunavirus</taxon>
        <taxon>Limdunavirus LDG</taxon>
    </lineage>
</organism>
<dbReference type="KEGG" id="vg:65069254"/>
<evidence type="ECO:0000313" key="1">
    <source>
        <dbReference type="EMBL" id="AOQ27519.1"/>
    </source>
</evidence>
<sequence>MWYTWLMEKLTFKIETRLINWNEVAQMAYSKDSTKYSRTKKRQQTFIKHEIINQLADIHNYFGSSKVSVSYKWHTSTKFDLGNLAAGEKFIADSINELGLWQDDFNIKKITHERIVSKNDYVQVTISGKTTNDNKETRPN</sequence>
<dbReference type="GeneID" id="65069254"/>
<accession>A0A219VFS9</accession>
<dbReference type="Proteomes" id="UP000225353">
    <property type="component" value="Segment"/>
</dbReference>
<dbReference type="Gene3D" id="3.30.1330.70">
    <property type="entry name" value="Holliday junction resolvase RusA"/>
    <property type="match status" value="1"/>
</dbReference>
<reference evidence="1 2" key="1">
    <citation type="journal article" date="2017" name="Int. J. Food Microbiol.">
        <title>Leuconostoc mesenteroides and Leuconostoc pseudomesenteroides bacteriophages: Genomics and cross-species host ranges.</title>
        <authorList>
            <person name="Pujato S.A."/>
            <person name="Guglielmotti D.M."/>
            <person name="Martinez-Garcia M."/>
            <person name="Quiberoni A."/>
            <person name="Mojica F.J.M."/>
        </authorList>
    </citation>
    <scope>NUCLEOTIDE SEQUENCE [LARGE SCALE GENOMIC DNA]</scope>
</reference>